<reference evidence="9" key="1">
    <citation type="submission" date="2014-07" db="EMBL/GenBank/DDBJ databases">
        <authorList>
            <person name="Hornung V.Bastian."/>
        </authorList>
    </citation>
    <scope>NUCLEOTIDE SEQUENCE</scope>
    <source>
        <strain evidence="9">PCE-S</strain>
    </source>
</reference>
<comment type="similarity">
    <text evidence="2">Belongs to the MreD family.</text>
</comment>
<feature type="transmembrane region" description="Helical" evidence="8">
    <location>
        <begin position="5"/>
        <end position="25"/>
    </location>
</feature>
<dbReference type="OrthoDB" id="9796616at2"/>
<dbReference type="PATRIC" id="fig|49338.4.peg.3655"/>
<name>A0A098B4L1_DESHA</name>
<keyword evidence="6 8" id="KW-1133">Transmembrane helix</keyword>
<evidence type="ECO:0000256" key="3">
    <source>
        <dbReference type="ARBA" id="ARBA00022475"/>
    </source>
</evidence>
<protein>
    <submittedName>
        <fullName evidence="9">Rod shape-determining protein MreD</fullName>
    </submittedName>
</protein>
<comment type="subcellular location">
    <subcellularLocation>
        <location evidence="1">Cell membrane</location>
        <topology evidence="1">Multi-pass membrane protein</topology>
    </subcellularLocation>
</comment>
<dbReference type="Proteomes" id="UP000054623">
    <property type="component" value="Unassembled WGS sequence"/>
</dbReference>
<feature type="transmembrane region" description="Helical" evidence="8">
    <location>
        <begin position="70"/>
        <end position="88"/>
    </location>
</feature>
<gene>
    <name evidence="10" type="ORF">AT727_04355</name>
    <name evidence="9" type="ORF">DPCES_3401</name>
</gene>
<dbReference type="RefSeq" id="WP_018212426.1">
    <property type="nucleotide sequence ID" value="NZ_LK996017.1"/>
</dbReference>
<evidence type="ECO:0000256" key="2">
    <source>
        <dbReference type="ARBA" id="ARBA00007776"/>
    </source>
</evidence>
<dbReference type="EMBL" id="LOCK01000017">
    <property type="protein sequence ID" value="KTE92172.1"/>
    <property type="molecule type" value="Genomic_DNA"/>
</dbReference>
<dbReference type="EMBL" id="LK996017">
    <property type="protein sequence ID" value="CDX03287.1"/>
    <property type="molecule type" value="Genomic_DNA"/>
</dbReference>
<dbReference type="GO" id="GO:0008360">
    <property type="term" value="P:regulation of cell shape"/>
    <property type="evidence" value="ECO:0007669"/>
    <property type="project" value="UniProtKB-KW"/>
</dbReference>
<dbReference type="NCBIfam" id="TIGR03426">
    <property type="entry name" value="shape_MreD"/>
    <property type="match status" value="1"/>
</dbReference>
<evidence type="ECO:0000256" key="8">
    <source>
        <dbReference type="SAM" id="Phobius"/>
    </source>
</evidence>
<reference evidence="10 11" key="2">
    <citation type="submission" date="2015-12" db="EMBL/GenBank/DDBJ databases">
        <title>Draft Genome Sequence of Desulfitobacterium hafniense Strain DH, a Sulfate-reducing Bacterium Isolated from Paddy Soils.</title>
        <authorList>
            <person name="Bao P."/>
            <person name="Zhang X."/>
            <person name="Li G."/>
        </authorList>
    </citation>
    <scope>NUCLEOTIDE SEQUENCE [LARGE SCALE GENOMIC DNA]</scope>
    <source>
        <strain evidence="10 11">DH</strain>
    </source>
</reference>
<feature type="transmembrane region" description="Helical" evidence="8">
    <location>
        <begin position="95"/>
        <end position="121"/>
    </location>
</feature>
<evidence type="ECO:0000256" key="7">
    <source>
        <dbReference type="ARBA" id="ARBA00023136"/>
    </source>
</evidence>
<keyword evidence="4 8" id="KW-0812">Transmembrane</keyword>
<evidence type="ECO:0000313" key="10">
    <source>
        <dbReference type="EMBL" id="KTE92172.1"/>
    </source>
</evidence>
<keyword evidence="7 8" id="KW-0472">Membrane</keyword>
<evidence type="ECO:0000256" key="6">
    <source>
        <dbReference type="ARBA" id="ARBA00022989"/>
    </source>
</evidence>
<dbReference type="AlphaFoldDB" id="A0A098B4L1"/>
<sequence length="169" mass="19566">MRRNILIIVMLLFSLILPGTVFYFWSWGGIKPDLVLLFTIYMALHHRTLPGALWGLGAGMLADFYLGRHFGMYALTLTVVALLSDWLSQRWYRENYFLIALLVFLVTFVGEGLIAFLNILVGARWSLGDAFRLVIGVSVYNAVLVPLTYPWIHRSFTRGWLKYRPKYDR</sequence>
<dbReference type="Pfam" id="PF04093">
    <property type="entry name" value="MreD"/>
    <property type="match status" value="1"/>
</dbReference>
<keyword evidence="3" id="KW-1003">Cell membrane</keyword>
<feature type="transmembrane region" description="Helical" evidence="8">
    <location>
        <begin position="133"/>
        <end position="152"/>
    </location>
</feature>
<evidence type="ECO:0000256" key="1">
    <source>
        <dbReference type="ARBA" id="ARBA00004651"/>
    </source>
</evidence>
<dbReference type="InterPro" id="IPR017225">
    <property type="entry name" value="Cell_shape_determin_MreD_prd"/>
</dbReference>
<accession>A0A098B4L1</accession>
<dbReference type="InterPro" id="IPR007227">
    <property type="entry name" value="Cell_shape_determining_MreD"/>
</dbReference>
<proteinExistence type="inferred from homology"/>
<organism evidence="9">
    <name type="scientific">Desulfitobacterium hafniense</name>
    <name type="common">Desulfitobacterium frappieri</name>
    <dbReference type="NCBI Taxonomy" id="49338"/>
    <lineage>
        <taxon>Bacteria</taxon>
        <taxon>Bacillati</taxon>
        <taxon>Bacillota</taxon>
        <taxon>Clostridia</taxon>
        <taxon>Eubacteriales</taxon>
        <taxon>Desulfitobacteriaceae</taxon>
        <taxon>Desulfitobacterium</taxon>
    </lineage>
</organism>
<dbReference type="PIRSF" id="PIRSF037497">
    <property type="entry name" value="MreD_Clostridium/Treponema_prd"/>
    <property type="match status" value="1"/>
</dbReference>
<keyword evidence="5" id="KW-0133">Cell shape</keyword>
<dbReference type="GO" id="GO:0005886">
    <property type="term" value="C:plasma membrane"/>
    <property type="evidence" value="ECO:0007669"/>
    <property type="project" value="UniProtKB-SubCell"/>
</dbReference>
<evidence type="ECO:0000256" key="4">
    <source>
        <dbReference type="ARBA" id="ARBA00022692"/>
    </source>
</evidence>
<evidence type="ECO:0000256" key="5">
    <source>
        <dbReference type="ARBA" id="ARBA00022960"/>
    </source>
</evidence>
<evidence type="ECO:0000313" key="11">
    <source>
        <dbReference type="Proteomes" id="UP000054623"/>
    </source>
</evidence>
<evidence type="ECO:0000313" key="9">
    <source>
        <dbReference type="EMBL" id="CDX03287.1"/>
    </source>
</evidence>